<dbReference type="SUPFAM" id="SSF55205">
    <property type="entry name" value="EPT/RTPC-like"/>
    <property type="match status" value="1"/>
</dbReference>
<name>A0A381SMY0_9ZZZZ</name>
<evidence type="ECO:0000256" key="4">
    <source>
        <dbReference type="ARBA" id="ARBA00022490"/>
    </source>
</evidence>
<dbReference type="HAMAP" id="MF_00210">
    <property type="entry name" value="EPSP_synth"/>
    <property type="match status" value="1"/>
</dbReference>
<dbReference type="FunFam" id="3.65.10.10:FF:000006">
    <property type="entry name" value="3-phosphoshikimate 1-carboxyvinyltransferase"/>
    <property type="match status" value="1"/>
</dbReference>
<keyword evidence="5" id="KW-0028">Amino-acid biosynthesis</keyword>
<evidence type="ECO:0000256" key="9">
    <source>
        <dbReference type="ARBA" id="ARBA00044633"/>
    </source>
</evidence>
<dbReference type="InterPro" id="IPR036968">
    <property type="entry name" value="Enolpyruvate_Tfrase_sf"/>
</dbReference>
<organism evidence="11">
    <name type="scientific">marine metagenome</name>
    <dbReference type="NCBI Taxonomy" id="408172"/>
    <lineage>
        <taxon>unclassified sequences</taxon>
        <taxon>metagenomes</taxon>
        <taxon>ecological metagenomes</taxon>
    </lineage>
</organism>
<proteinExistence type="inferred from homology"/>
<dbReference type="PROSITE" id="PS00885">
    <property type="entry name" value="EPSP_SYNTHASE_2"/>
    <property type="match status" value="1"/>
</dbReference>
<dbReference type="GO" id="GO:0008652">
    <property type="term" value="P:amino acid biosynthetic process"/>
    <property type="evidence" value="ECO:0007669"/>
    <property type="project" value="UniProtKB-KW"/>
</dbReference>
<evidence type="ECO:0000256" key="2">
    <source>
        <dbReference type="ARBA" id="ARBA00009948"/>
    </source>
</evidence>
<gene>
    <name evidence="11" type="ORF">METZ01_LOCUS58236</name>
</gene>
<dbReference type="CDD" id="cd01556">
    <property type="entry name" value="EPSP_synthase"/>
    <property type="match status" value="1"/>
</dbReference>
<dbReference type="PANTHER" id="PTHR21090">
    <property type="entry name" value="AROM/DEHYDROQUINATE SYNTHASE"/>
    <property type="match status" value="1"/>
</dbReference>
<dbReference type="PIRSF" id="PIRSF000505">
    <property type="entry name" value="EPSPS"/>
    <property type="match status" value="1"/>
</dbReference>
<evidence type="ECO:0000313" key="11">
    <source>
        <dbReference type="EMBL" id="SVA05382.1"/>
    </source>
</evidence>
<dbReference type="FunFam" id="3.65.10.10:FF:000005">
    <property type="entry name" value="3-phosphoshikimate 1-carboxyvinyltransferase"/>
    <property type="match status" value="1"/>
</dbReference>
<keyword evidence="4" id="KW-0963">Cytoplasm</keyword>
<dbReference type="InterPro" id="IPR013792">
    <property type="entry name" value="RNA3'P_cycl/enolpyr_Trfase_a/b"/>
</dbReference>
<comment type="pathway">
    <text evidence="1">Metabolic intermediate biosynthesis; chorismate biosynthesis; chorismate from D-erythrose 4-phosphate and phosphoenolpyruvate: step 6/7.</text>
</comment>
<dbReference type="InterPro" id="IPR006264">
    <property type="entry name" value="EPSP_synthase"/>
</dbReference>
<comment type="catalytic activity">
    <reaction evidence="9">
        <text>3-phosphoshikimate + phosphoenolpyruvate = 5-O-(1-carboxyvinyl)-3-phosphoshikimate + phosphate</text>
        <dbReference type="Rhea" id="RHEA:21256"/>
        <dbReference type="ChEBI" id="CHEBI:43474"/>
        <dbReference type="ChEBI" id="CHEBI:57701"/>
        <dbReference type="ChEBI" id="CHEBI:58702"/>
        <dbReference type="ChEBI" id="CHEBI:145989"/>
        <dbReference type="EC" id="2.5.1.19"/>
    </reaction>
    <physiologicalReaction direction="left-to-right" evidence="9">
        <dbReference type="Rhea" id="RHEA:21257"/>
    </physiologicalReaction>
</comment>
<dbReference type="GO" id="GO:0009073">
    <property type="term" value="P:aromatic amino acid family biosynthetic process"/>
    <property type="evidence" value="ECO:0007669"/>
    <property type="project" value="UniProtKB-KW"/>
</dbReference>
<sequence>MDYLVSPSVLNNDTITVPGDKSITHRALILASIADGESEINGYLNSDDCLSTLRALKKLGVRIEKINSTKIIVNGVGLDGLTSPEMDLDLGNSGTSMRLLAGLLSGQSFDTTLVGDNSLSSRPMKRIIYPLSLMGANIQSDRGFPPLTIKAVKQLEPINYEIPIASAQVKSAILFSTLYTKGHSVIKENKITRDHTEKMFSLMGISMMNKDGSITIKGKQTPKASSIDIPADLSSASFFIVAALISKNSELLITDVGINPTRCGILSILREMGANIKVDNKRFMSGELIADISVRSSKLKGIDISPEYVPLSIDEFPILFIAAAMADGVTKFSGIHELRVKESDRITSMVTGLKSLGIQVDEQKSGAIIKGGNISGGIVNSNGDHRIAMAFAIAGSRAKEIIRIIDTDVVNTSFPDFLKILKNSGIDIIEKPSDYE</sequence>
<dbReference type="GO" id="GO:0009423">
    <property type="term" value="P:chorismate biosynthetic process"/>
    <property type="evidence" value="ECO:0007669"/>
    <property type="project" value="UniProtKB-UniPathway"/>
</dbReference>
<evidence type="ECO:0000256" key="8">
    <source>
        <dbReference type="ARBA" id="ARBA00030046"/>
    </source>
</evidence>
<dbReference type="NCBIfam" id="TIGR01356">
    <property type="entry name" value="aroA"/>
    <property type="match status" value="1"/>
</dbReference>
<dbReference type="AlphaFoldDB" id="A0A381SMY0"/>
<protein>
    <recommendedName>
        <fullName evidence="3">3-phosphoshikimate 1-carboxyvinyltransferase</fullName>
        <ecNumber evidence="3">2.5.1.19</ecNumber>
    </recommendedName>
    <alternativeName>
        <fullName evidence="8">5-enolpyruvylshikimate-3-phosphate synthase</fullName>
    </alternativeName>
</protein>
<evidence type="ECO:0000256" key="6">
    <source>
        <dbReference type="ARBA" id="ARBA00022679"/>
    </source>
</evidence>
<evidence type="ECO:0000256" key="7">
    <source>
        <dbReference type="ARBA" id="ARBA00023141"/>
    </source>
</evidence>
<dbReference type="PANTHER" id="PTHR21090:SF5">
    <property type="entry name" value="PENTAFUNCTIONAL AROM POLYPEPTIDE"/>
    <property type="match status" value="1"/>
</dbReference>
<comment type="similarity">
    <text evidence="2">Belongs to the EPSP synthase family.</text>
</comment>
<evidence type="ECO:0000256" key="1">
    <source>
        <dbReference type="ARBA" id="ARBA00004811"/>
    </source>
</evidence>
<evidence type="ECO:0000256" key="3">
    <source>
        <dbReference type="ARBA" id="ARBA00012450"/>
    </source>
</evidence>
<reference evidence="11" key="1">
    <citation type="submission" date="2018-05" db="EMBL/GenBank/DDBJ databases">
        <authorList>
            <person name="Lanie J.A."/>
            <person name="Ng W.-L."/>
            <person name="Kazmierczak K.M."/>
            <person name="Andrzejewski T.M."/>
            <person name="Davidsen T.M."/>
            <person name="Wayne K.J."/>
            <person name="Tettelin H."/>
            <person name="Glass J.I."/>
            <person name="Rusch D."/>
            <person name="Podicherti R."/>
            <person name="Tsui H.-C.T."/>
            <person name="Winkler M.E."/>
        </authorList>
    </citation>
    <scope>NUCLEOTIDE SEQUENCE</scope>
</reference>
<dbReference type="Pfam" id="PF00275">
    <property type="entry name" value="EPSP_synthase"/>
    <property type="match status" value="1"/>
</dbReference>
<dbReference type="InterPro" id="IPR023193">
    <property type="entry name" value="EPSP_synthase_CS"/>
</dbReference>
<dbReference type="PROSITE" id="PS00104">
    <property type="entry name" value="EPSP_SYNTHASE_1"/>
    <property type="match status" value="1"/>
</dbReference>
<keyword evidence="6" id="KW-0808">Transferase</keyword>
<dbReference type="GO" id="GO:0003866">
    <property type="term" value="F:3-phosphoshikimate 1-carboxyvinyltransferase activity"/>
    <property type="evidence" value="ECO:0007669"/>
    <property type="project" value="UniProtKB-EC"/>
</dbReference>
<keyword evidence="7" id="KW-0057">Aromatic amino acid biosynthesis</keyword>
<dbReference type="EC" id="2.5.1.19" evidence="3"/>
<dbReference type="Gene3D" id="3.65.10.10">
    <property type="entry name" value="Enolpyruvate transferase domain"/>
    <property type="match status" value="2"/>
</dbReference>
<evidence type="ECO:0000256" key="5">
    <source>
        <dbReference type="ARBA" id="ARBA00022605"/>
    </source>
</evidence>
<dbReference type="UniPathway" id="UPA00053">
    <property type="reaction ID" value="UER00089"/>
</dbReference>
<evidence type="ECO:0000259" key="10">
    <source>
        <dbReference type="Pfam" id="PF00275"/>
    </source>
</evidence>
<dbReference type="InterPro" id="IPR001986">
    <property type="entry name" value="Enolpyruvate_Tfrase_dom"/>
</dbReference>
<dbReference type="EMBL" id="UINC01003333">
    <property type="protein sequence ID" value="SVA05382.1"/>
    <property type="molecule type" value="Genomic_DNA"/>
</dbReference>
<feature type="domain" description="Enolpyruvate transferase" evidence="10">
    <location>
        <begin position="13"/>
        <end position="420"/>
    </location>
</feature>
<accession>A0A381SMY0</accession>